<proteinExistence type="predicted"/>
<dbReference type="Proteomes" id="UP000011518">
    <property type="component" value="Unassembled WGS sequence"/>
</dbReference>
<dbReference type="Gene3D" id="1.10.8.10">
    <property type="entry name" value="DNA helicase RuvA subunit, C-terminal domain"/>
    <property type="match status" value="1"/>
</dbReference>
<gene>
    <name evidence="2" type="ORF">TREES_T100010515</name>
</gene>
<dbReference type="STRING" id="246437.L9LAK1"/>
<evidence type="ECO:0000313" key="2">
    <source>
        <dbReference type="EMBL" id="ELW71966.1"/>
    </source>
</evidence>
<dbReference type="EMBL" id="KB320451">
    <property type="protein sequence ID" value="ELW71966.1"/>
    <property type="molecule type" value="Genomic_DNA"/>
</dbReference>
<dbReference type="InterPro" id="IPR044541">
    <property type="entry name" value="FAF1_UBA"/>
</dbReference>
<dbReference type="Pfam" id="PF14555">
    <property type="entry name" value="UBA_4"/>
    <property type="match status" value="1"/>
</dbReference>
<dbReference type="InParanoid" id="L9LAK1"/>
<evidence type="ECO:0000256" key="1">
    <source>
        <dbReference type="SAM" id="MobiDB-lite"/>
    </source>
</evidence>
<reference evidence="3" key="1">
    <citation type="submission" date="2012-07" db="EMBL/GenBank/DDBJ databases">
        <title>Genome of the Chinese tree shrew, a rising model animal genetically related to primates.</title>
        <authorList>
            <person name="Zhang G."/>
            <person name="Fan Y."/>
            <person name="Yao Y."/>
            <person name="Huang Z."/>
        </authorList>
    </citation>
    <scope>NUCLEOTIDE SEQUENCE [LARGE SCALE GENOMIC DNA]</scope>
</reference>
<reference evidence="3" key="2">
    <citation type="journal article" date="2013" name="Nat. Commun.">
        <title>Genome of the Chinese tree shrew.</title>
        <authorList>
            <person name="Fan Y."/>
            <person name="Huang Z.Y."/>
            <person name="Cao C.C."/>
            <person name="Chen C.S."/>
            <person name="Chen Y.X."/>
            <person name="Fan D.D."/>
            <person name="He J."/>
            <person name="Hou H.L."/>
            <person name="Hu L."/>
            <person name="Hu X.T."/>
            <person name="Jiang X.T."/>
            <person name="Lai R."/>
            <person name="Lang Y.S."/>
            <person name="Liang B."/>
            <person name="Liao S.G."/>
            <person name="Mu D."/>
            <person name="Ma Y.Y."/>
            <person name="Niu Y.Y."/>
            <person name="Sun X.Q."/>
            <person name="Xia J.Q."/>
            <person name="Xiao J."/>
            <person name="Xiong Z.Q."/>
            <person name="Xu L."/>
            <person name="Yang L."/>
            <person name="Zhang Y."/>
            <person name="Zhao W."/>
            <person name="Zhao X.D."/>
            <person name="Zheng Y.T."/>
            <person name="Zhou J.M."/>
            <person name="Zhu Y.B."/>
            <person name="Zhang G.J."/>
            <person name="Wang J."/>
            <person name="Yao Y.G."/>
        </authorList>
    </citation>
    <scope>NUCLEOTIDE SEQUENCE [LARGE SCALE GENOMIC DNA]</scope>
</reference>
<feature type="region of interest" description="Disordered" evidence="1">
    <location>
        <begin position="52"/>
        <end position="71"/>
    </location>
</feature>
<accession>L9LAK1</accession>
<organism evidence="2 3">
    <name type="scientific">Tupaia chinensis</name>
    <name type="common">Chinese tree shrew</name>
    <name type="synonym">Tupaia belangeri chinensis</name>
    <dbReference type="NCBI Taxonomy" id="246437"/>
    <lineage>
        <taxon>Eukaryota</taxon>
        <taxon>Metazoa</taxon>
        <taxon>Chordata</taxon>
        <taxon>Craniata</taxon>
        <taxon>Vertebrata</taxon>
        <taxon>Euteleostomi</taxon>
        <taxon>Mammalia</taxon>
        <taxon>Eutheria</taxon>
        <taxon>Euarchontoglires</taxon>
        <taxon>Scandentia</taxon>
        <taxon>Tupaiidae</taxon>
        <taxon>Tupaia</taxon>
    </lineage>
</organism>
<sequence length="138" mass="15246">MASNVDRETILADFQACTFIENIDEAITLLEQNNWDLVAAINGVIPQENGILQSEYGDVPPPSSSSHAGALQESSNQNFMLIITHQDVQREYSLNLSGSSTIQEEKTAAEQLKSHMPDFRRHGLAENSNGEENNSKEI</sequence>
<protein>
    <submittedName>
        <fullName evidence="2">FAS-associated factor 1</fullName>
    </submittedName>
</protein>
<evidence type="ECO:0000313" key="3">
    <source>
        <dbReference type="Proteomes" id="UP000011518"/>
    </source>
</evidence>
<keyword evidence="3" id="KW-1185">Reference proteome</keyword>
<dbReference type="CDD" id="cd14413">
    <property type="entry name" value="UBA_FAF1"/>
    <property type="match status" value="1"/>
</dbReference>
<name>L9LAK1_TUPCH</name>
<dbReference type="AlphaFoldDB" id="L9LAK1"/>
<feature type="region of interest" description="Disordered" evidence="1">
    <location>
        <begin position="98"/>
        <end position="138"/>
    </location>
</feature>
<feature type="compositionally biased region" description="Basic and acidic residues" evidence="1">
    <location>
        <begin position="103"/>
        <end position="124"/>
    </location>
</feature>